<dbReference type="RefSeq" id="WP_209848078.1">
    <property type="nucleotide sequence ID" value="NZ_CBCRVE010000003.1"/>
</dbReference>
<accession>A0ABS4H2T3</accession>
<organism evidence="1 2">
    <name type="scientific">Paenibacillus sediminis</name>
    <dbReference type="NCBI Taxonomy" id="664909"/>
    <lineage>
        <taxon>Bacteria</taxon>
        <taxon>Bacillati</taxon>
        <taxon>Bacillota</taxon>
        <taxon>Bacilli</taxon>
        <taxon>Bacillales</taxon>
        <taxon>Paenibacillaceae</taxon>
        <taxon>Paenibacillus</taxon>
    </lineage>
</organism>
<name>A0ABS4H2T3_9BACL</name>
<dbReference type="Proteomes" id="UP001519273">
    <property type="component" value="Unassembled WGS sequence"/>
</dbReference>
<sequence>MAIKATDGNGKFTADYAAYTKLVIANRVQSQVTGNGYDNKESMSFEQFMDAIHKDQAVNHNYTRPVSAEEVRNNQIYEQHNGTDCFARQRFLTISRAYELGLVDSNGILISSVEMK</sequence>
<dbReference type="EMBL" id="JAGGKP010000002">
    <property type="protein sequence ID" value="MBP1936839.1"/>
    <property type="molecule type" value="Genomic_DNA"/>
</dbReference>
<evidence type="ECO:0000313" key="2">
    <source>
        <dbReference type="Proteomes" id="UP001519273"/>
    </source>
</evidence>
<proteinExistence type="predicted"/>
<reference evidence="1 2" key="1">
    <citation type="submission" date="2021-03" db="EMBL/GenBank/DDBJ databases">
        <title>Genomic Encyclopedia of Type Strains, Phase IV (KMG-IV): sequencing the most valuable type-strain genomes for metagenomic binning, comparative biology and taxonomic classification.</title>
        <authorList>
            <person name="Goeker M."/>
        </authorList>
    </citation>
    <scope>NUCLEOTIDE SEQUENCE [LARGE SCALE GENOMIC DNA]</scope>
    <source>
        <strain evidence="1 2">DSM 23491</strain>
    </source>
</reference>
<comment type="caution">
    <text evidence="1">The sequence shown here is derived from an EMBL/GenBank/DDBJ whole genome shotgun (WGS) entry which is preliminary data.</text>
</comment>
<gene>
    <name evidence="1" type="ORF">J2Z20_001720</name>
</gene>
<evidence type="ECO:0000313" key="1">
    <source>
        <dbReference type="EMBL" id="MBP1936839.1"/>
    </source>
</evidence>
<protein>
    <submittedName>
        <fullName evidence="1">Uncharacterized protein</fullName>
    </submittedName>
</protein>
<keyword evidence="2" id="KW-1185">Reference proteome</keyword>